<dbReference type="EMBL" id="MU001919">
    <property type="protein sequence ID" value="KAF2793658.1"/>
    <property type="molecule type" value="Genomic_DNA"/>
</dbReference>
<reference evidence="1" key="1">
    <citation type="journal article" date="2020" name="Stud. Mycol.">
        <title>101 Dothideomycetes genomes: a test case for predicting lifestyles and emergence of pathogens.</title>
        <authorList>
            <person name="Haridas S."/>
            <person name="Albert R."/>
            <person name="Binder M."/>
            <person name="Bloem J."/>
            <person name="Labutti K."/>
            <person name="Salamov A."/>
            <person name="Andreopoulos B."/>
            <person name="Baker S."/>
            <person name="Barry K."/>
            <person name="Bills G."/>
            <person name="Bluhm B."/>
            <person name="Cannon C."/>
            <person name="Castanera R."/>
            <person name="Culley D."/>
            <person name="Daum C."/>
            <person name="Ezra D."/>
            <person name="Gonzalez J."/>
            <person name="Henrissat B."/>
            <person name="Kuo A."/>
            <person name="Liang C."/>
            <person name="Lipzen A."/>
            <person name="Lutzoni F."/>
            <person name="Magnuson J."/>
            <person name="Mondo S."/>
            <person name="Nolan M."/>
            <person name="Ohm R."/>
            <person name="Pangilinan J."/>
            <person name="Park H.-J."/>
            <person name="Ramirez L."/>
            <person name="Alfaro M."/>
            <person name="Sun H."/>
            <person name="Tritt A."/>
            <person name="Yoshinaga Y."/>
            <person name="Zwiers L.-H."/>
            <person name="Turgeon B."/>
            <person name="Goodwin S."/>
            <person name="Spatafora J."/>
            <person name="Crous P."/>
            <person name="Grigoriev I."/>
        </authorList>
    </citation>
    <scope>NUCLEOTIDE SEQUENCE</scope>
    <source>
        <strain evidence="1">CBS 109.77</strain>
    </source>
</reference>
<organism evidence="1 2">
    <name type="scientific">Melanomma pulvis-pyrius CBS 109.77</name>
    <dbReference type="NCBI Taxonomy" id="1314802"/>
    <lineage>
        <taxon>Eukaryota</taxon>
        <taxon>Fungi</taxon>
        <taxon>Dikarya</taxon>
        <taxon>Ascomycota</taxon>
        <taxon>Pezizomycotina</taxon>
        <taxon>Dothideomycetes</taxon>
        <taxon>Pleosporomycetidae</taxon>
        <taxon>Pleosporales</taxon>
        <taxon>Melanommataceae</taxon>
        <taxon>Melanomma</taxon>
    </lineage>
</organism>
<protein>
    <submittedName>
        <fullName evidence="1">Uncharacterized protein</fullName>
    </submittedName>
</protein>
<dbReference type="AlphaFoldDB" id="A0A6A6XB91"/>
<accession>A0A6A6XB91</accession>
<gene>
    <name evidence="1" type="ORF">K505DRAFT_337608</name>
</gene>
<evidence type="ECO:0000313" key="2">
    <source>
        <dbReference type="Proteomes" id="UP000799757"/>
    </source>
</evidence>
<name>A0A6A6XB91_9PLEO</name>
<sequence length="441" mass="50607">MYMLPHLTRTYVRQTVPMYGEISKAFSLLEEHPARNYSIPCANTVEVTRVWFGNNSYITGLFDKPRSNSETIKLHNEKPKYVEVWVDKIGIRDIKFLNSETSQDSVQLEPKWVYTFPFTGNIHVKSKGVFIERIAGSTINSCRTLWNSSKSPLIFEQEPFVQMTSQPKEYFVRFVPLHHASAISVGFLHGAMVAIVSHGGTNYDLPHYIGTWAAVIWAHFPLLLDKGEEIHEVWSVSHRDLNQGTRALVLRTQRKLVWLGHYISTEIWSLLQVTHIASSPVSALYYSDPSTSFSQIMQPHTIKRVEHPAQLEFPTYRTPVPGHGMDTCELFYSEAPLEGVIQVQSCWDTGRCIGLLLQYERYSQTVGEFRYDKTISDYFHLPCSIGLTQKEHDSTSYVHIEFSKEIAQLDSTGDDQMMPMRGIVVWWYSRNMSVVSIILPE</sequence>
<keyword evidence="2" id="KW-1185">Reference proteome</keyword>
<proteinExistence type="predicted"/>
<dbReference type="OrthoDB" id="3688094at2759"/>
<dbReference type="Proteomes" id="UP000799757">
    <property type="component" value="Unassembled WGS sequence"/>
</dbReference>
<evidence type="ECO:0000313" key="1">
    <source>
        <dbReference type="EMBL" id="KAF2793658.1"/>
    </source>
</evidence>